<proteinExistence type="predicted"/>
<name>A0A9W4WXY7_9GLOM</name>
<organism evidence="1 2">
    <name type="scientific">Funneliformis geosporum</name>
    <dbReference type="NCBI Taxonomy" id="1117311"/>
    <lineage>
        <taxon>Eukaryota</taxon>
        <taxon>Fungi</taxon>
        <taxon>Fungi incertae sedis</taxon>
        <taxon>Mucoromycota</taxon>
        <taxon>Glomeromycotina</taxon>
        <taxon>Glomeromycetes</taxon>
        <taxon>Glomerales</taxon>
        <taxon>Glomeraceae</taxon>
        <taxon>Funneliformis</taxon>
    </lineage>
</organism>
<keyword evidence="2" id="KW-1185">Reference proteome</keyword>
<dbReference type="Proteomes" id="UP001153678">
    <property type="component" value="Unassembled WGS sequence"/>
</dbReference>
<accession>A0A9W4WXY7</accession>
<evidence type="ECO:0000313" key="1">
    <source>
        <dbReference type="EMBL" id="CAI2180577.1"/>
    </source>
</evidence>
<reference evidence="1" key="1">
    <citation type="submission" date="2022-08" db="EMBL/GenBank/DDBJ databases">
        <authorList>
            <person name="Kallberg Y."/>
            <person name="Tangrot J."/>
            <person name="Rosling A."/>
        </authorList>
    </citation>
    <scope>NUCLEOTIDE SEQUENCE</scope>
    <source>
        <strain evidence="1">Wild A</strain>
    </source>
</reference>
<comment type="caution">
    <text evidence="1">The sequence shown here is derived from an EMBL/GenBank/DDBJ whole genome shotgun (WGS) entry which is preliminary data.</text>
</comment>
<sequence>MAKVATDFMKYHNWTSETLSSELAKYTEKINKSLKDDYKDGLAVVIRIPLSLLFEINVMSSIYAIFEISKDCVIVSGEWRLGCQL</sequence>
<evidence type="ECO:0000313" key="2">
    <source>
        <dbReference type="Proteomes" id="UP001153678"/>
    </source>
</evidence>
<dbReference type="AlphaFoldDB" id="A0A9W4WXY7"/>
<protein>
    <submittedName>
        <fullName evidence="1">17368_t:CDS:1</fullName>
    </submittedName>
</protein>
<gene>
    <name evidence="1" type="ORF">FWILDA_LOCUS9651</name>
</gene>
<dbReference type="EMBL" id="CAMKVN010002320">
    <property type="protein sequence ID" value="CAI2180577.1"/>
    <property type="molecule type" value="Genomic_DNA"/>
</dbReference>
<dbReference type="OrthoDB" id="2381073at2759"/>